<reference evidence="1" key="1">
    <citation type="submission" date="2022-09" db="EMBL/GenBank/DDBJ databases">
        <title>Novel species in genus Arthrobacter.</title>
        <authorList>
            <person name="Liu Y."/>
        </authorList>
    </citation>
    <scope>NUCLEOTIDE SEQUENCE</scope>
    <source>
        <strain evidence="1">Zg-Y815</strain>
    </source>
</reference>
<dbReference type="Proteomes" id="UP001059859">
    <property type="component" value="Chromosome"/>
</dbReference>
<organism evidence="1 2">
    <name type="scientific">Arthrobacter zhaoxinii</name>
    <dbReference type="NCBI Taxonomy" id="2964616"/>
    <lineage>
        <taxon>Bacteria</taxon>
        <taxon>Bacillati</taxon>
        <taxon>Actinomycetota</taxon>
        <taxon>Actinomycetes</taxon>
        <taxon>Micrococcales</taxon>
        <taxon>Micrococcaceae</taxon>
        <taxon>Arthrobacter</taxon>
    </lineage>
</organism>
<dbReference type="RefSeq" id="WP_260652074.1">
    <property type="nucleotide sequence ID" value="NZ_CP104275.1"/>
</dbReference>
<dbReference type="Pfam" id="PF19827">
    <property type="entry name" value="DUF6308"/>
    <property type="match status" value="1"/>
</dbReference>
<dbReference type="InterPro" id="IPR046275">
    <property type="entry name" value="DUF6308"/>
</dbReference>
<sequence length="62" mass="6860">MTDWHAALTEDSGALPLRLDEIQRRAELPHRISRLRAMDVVLWMHGTGGGTPQPPAGEDEEA</sequence>
<protein>
    <submittedName>
        <fullName evidence="1">DUF6308 family protein</fullName>
    </submittedName>
</protein>
<proteinExistence type="predicted"/>
<name>A0ABY5YPE4_9MICC</name>
<evidence type="ECO:0000313" key="1">
    <source>
        <dbReference type="EMBL" id="UWX96798.1"/>
    </source>
</evidence>
<evidence type="ECO:0000313" key="2">
    <source>
        <dbReference type="Proteomes" id="UP001059859"/>
    </source>
</evidence>
<gene>
    <name evidence="1" type="ORF">N2K95_14325</name>
</gene>
<keyword evidence="2" id="KW-1185">Reference proteome</keyword>
<accession>A0ABY5YPE4</accession>
<dbReference type="EMBL" id="CP104275">
    <property type="protein sequence ID" value="UWX96798.1"/>
    <property type="molecule type" value="Genomic_DNA"/>
</dbReference>